<reference evidence="1" key="1">
    <citation type="journal article" date="2023" name="Plant J.">
        <title>The genome of the king protea, Protea cynaroides.</title>
        <authorList>
            <person name="Chang J."/>
            <person name="Duong T.A."/>
            <person name="Schoeman C."/>
            <person name="Ma X."/>
            <person name="Roodt D."/>
            <person name="Barker N."/>
            <person name="Li Z."/>
            <person name="Van de Peer Y."/>
            <person name="Mizrachi E."/>
        </authorList>
    </citation>
    <scope>NUCLEOTIDE SEQUENCE</scope>
    <source>
        <tissue evidence="1">Young leaves</tissue>
    </source>
</reference>
<dbReference type="Proteomes" id="UP001141806">
    <property type="component" value="Unassembled WGS sequence"/>
</dbReference>
<organism evidence="1 2">
    <name type="scientific">Protea cynaroides</name>
    <dbReference type="NCBI Taxonomy" id="273540"/>
    <lineage>
        <taxon>Eukaryota</taxon>
        <taxon>Viridiplantae</taxon>
        <taxon>Streptophyta</taxon>
        <taxon>Embryophyta</taxon>
        <taxon>Tracheophyta</taxon>
        <taxon>Spermatophyta</taxon>
        <taxon>Magnoliopsida</taxon>
        <taxon>Proteales</taxon>
        <taxon>Proteaceae</taxon>
        <taxon>Protea</taxon>
    </lineage>
</organism>
<evidence type="ECO:0000313" key="1">
    <source>
        <dbReference type="EMBL" id="KAJ4977340.1"/>
    </source>
</evidence>
<evidence type="ECO:0000313" key="2">
    <source>
        <dbReference type="Proteomes" id="UP001141806"/>
    </source>
</evidence>
<comment type="caution">
    <text evidence="1">The sequence shown here is derived from an EMBL/GenBank/DDBJ whole genome shotgun (WGS) entry which is preliminary data.</text>
</comment>
<dbReference type="EMBL" id="JAMYWD010000003">
    <property type="protein sequence ID" value="KAJ4977340.1"/>
    <property type="molecule type" value="Genomic_DNA"/>
</dbReference>
<dbReference type="AlphaFoldDB" id="A0A9Q0QZH0"/>
<name>A0A9Q0QZH0_9MAGN</name>
<sequence>MAIEEAVIEPMEALDEDLTRRVEEIMAVGAALTIELETTATVEGAKMVELIATFIVRTRVAGLDNRAGVKTTGAHGADPSGMIFWRGSGPRGSFRRTSYSVSVAAIFLFFR</sequence>
<gene>
    <name evidence="1" type="ORF">NE237_002446</name>
</gene>
<accession>A0A9Q0QZH0</accession>
<proteinExistence type="predicted"/>
<keyword evidence="2" id="KW-1185">Reference proteome</keyword>
<protein>
    <submittedName>
        <fullName evidence="1">Uncharacterized protein</fullName>
    </submittedName>
</protein>